<dbReference type="Gene3D" id="3.30.300.10">
    <property type="match status" value="1"/>
</dbReference>
<dbReference type="GO" id="GO:0006556">
    <property type="term" value="P:S-adenosylmethionine biosynthetic process"/>
    <property type="evidence" value="ECO:0007669"/>
    <property type="project" value="InterPro"/>
</dbReference>
<dbReference type="AlphaFoldDB" id="A0A383DTR3"/>
<evidence type="ECO:0000256" key="1">
    <source>
        <dbReference type="ARBA" id="ARBA00022723"/>
    </source>
</evidence>
<dbReference type="InterPro" id="IPR022630">
    <property type="entry name" value="S-AdoMet_synt_C"/>
</dbReference>
<feature type="non-terminal residue" evidence="3">
    <location>
        <position position="1"/>
    </location>
</feature>
<proteinExistence type="predicted"/>
<organism evidence="3">
    <name type="scientific">marine metagenome</name>
    <dbReference type="NCBI Taxonomy" id="408172"/>
    <lineage>
        <taxon>unclassified sequences</taxon>
        <taxon>metagenomes</taxon>
        <taxon>ecological metagenomes</taxon>
    </lineage>
</organism>
<dbReference type="EMBL" id="UINC01220135">
    <property type="protein sequence ID" value="SVE47916.1"/>
    <property type="molecule type" value="Genomic_DNA"/>
</dbReference>
<feature type="domain" description="S-adenosylmethionine synthetase C-terminal" evidence="2">
    <location>
        <begin position="2"/>
        <end position="34"/>
    </location>
</feature>
<name>A0A383DTR3_9ZZZZ</name>
<sequence length="46" mass="5378">ATIVKELQLLRPIFRQTAAYGHFGRNEDGFLWERTDKVEALKDLCK</sequence>
<protein>
    <recommendedName>
        <fullName evidence="2">S-adenosylmethionine synthetase C-terminal domain-containing protein</fullName>
    </recommendedName>
</protein>
<gene>
    <name evidence="3" type="ORF">METZ01_LOCUS500770</name>
</gene>
<evidence type="ECO:0000259" key="2">
    <source>
        <dbReference type="Pfam" id="PF02773"/>
    </source>
</evidence>
<dbReference type="SUPFAM" id="SSF55973">
    <property type="entry name" value="S-adenosylmethionine synthetase"/>
    <property type="match status" value="1"/>
</dbReference>
<dbReference type="Pfam" id="PF02773">
    <property type="entry name" value="S-AdoMet_synt_C"/>
    <property type="match status" value="1"/>
</dbReference>
<reference evidence="3" key="1">
    <citation type="submission" date="2018-05" db="EMBL/GenBank/DDBJ databases">
        <authorList>
            <person name="Lanie J.A."/>
            <person name="Ng W.-L."/>
            <person name="Kazmierczak K.M."/>
            <person name="Andrzejewski T.M."/>
            <person name="Davidsen T.M."/>
            <person name="Wayne K.J."/>
            <person name="Tettelin H."/>
            <person name="Glass J.I."/>
            <person name="Rusch D."/>
            <person name="Podicherti R."/>
            <person name="Tsui H.-C.T."/>
            <person name="Winkler M.E."/>
        </authorList>
    </citation>
    <scope>NUCLEOTIDE SEQUENCE</scope>
</reference>
<dbReference type="GO" id="GO:0004478">
    <property type="term" value="F:methionine adenosyltransferase activity"/>
    <property type="evidence" value="ECO:0007669"/>
    <property type="project" value="InterPro"/>
</dbReference>
<dbReference type="InterPro" id="IPR022636">
    <property type="entry name" value="S-AdoMet_synthetase_sfam"/>
</dbReference>
<accession>A0A383DTR3</accession>
<evidence type="ECO:0000313" key="3">
    <source>
        <dbReference type="EMBL" id="SVE47916.1"/>
    </source>
</evidence>
<dbReference type="GO" id="GO:0046872">
    <property type="term" value="F:metal ion binding"/>
    <property type="evidence" value="ECO:0007669"/>
    <property type="project" value="UniProtKB-KW"/>
</dbReference>
<keyword evidence="1" id="KW-0479">Metal-binding</keyword>